<dbReference type="Pfam" id="PF00873">
    <property type="entry name" value="ACR_tran"/>
    <property type="match status" value="1"/>
</dbReference>
<feature type="transmembrane region" description="Helical" evidence="1">
    <location>
        <begin position="966"/>
        <end position="986"/>
    </location>
</feature>
<dbReference type="AlphaFoldDB" id="R4YUY2"/>
<dbReference type="Gene3D" id="3.30.70.1430">
    <property type="entry name" value="Multidrug efflux transporter AcrB pore domain"/>
    <property type="match status" value="2"/>
</dbReference>
<sequence>MNHEQNTPLGISGRLAASFQNSALTPLLALVALLLGFFAIAVTPKEEEPQIDVTFANIFIAYPGASAKEVEQLIAIPAQQVLAELAGVDDIFSISSPGQAVLTVAFEVGIPRQEAIVNLYNQIESHRDWLPQGLNIPKPIIKPMGIDDVPIMALTLSTKPSNGQQTFSHEDLTRIAHSLETELKTIPGTRDVYTLGEHKSVLAVTLDSNRMNGHGITFADISQRLQGANVGGQLSPIIENNQVIKLRAGAFLNSVDDVKNLVIANSTGVTTALGDESGGESGGLVYLSDIATITLQADSPSNYVLIKTPENPHGQAAVTLVIAKQPGTNAVDITNNVSDHLISLQNRLIPDAVLVTETRNYGITAESKSNKLIGKLLFATLAVVLLVLATMSWREAIIVGSAIFITLAFTLFASWVWGFTLNRVSLFALIFSIGILVDDAIVVVENIHRHMHLEKGKKSSLLTLIPKAVDEVGSPTILATFTVIAALMPMAFVTGLMGPYMSPIPINASTGMLISLLVAFIITPWLAFKLLNHSNTHTSAHNDGSADGSEASQTETKTYLFFQRLMSPFITNAKAGRNRLILMLATATLILMAVSLPVMKLVVLKMLPFDNKSELQIMVDMPEGTALEQTLRVLDDLSDYAIKIKEVKDIEIYAGSTAPINFNGLVRQYYLRQAPHQGDLQINLVDKSHRDRQSHEIALALRAPLQDIGKRFNANVKIVEVPPGPPVMAPISAEVYGLSYPQQRQASREIEAIFKQADDVVDVDTWLEAPQQQWNLVIQRNRAMMLGLSEQSITQAITAATSGWDISYLHSDQQKYALPIRLRLGQQSRDQIEQLQVLKVRNQSGAMIALGEVVKLEKESIEQTIYHKNQRPVMFVTADMAGPLDSPLYGLFDIAGRIQAQHPNWQQKYIAQPSTPGTAQNVEIKWDGEWQITYETFRDMGIAYGIGMILIYLLVVAQFRSYLIPLVVMAPIPLTIVGVMPGHALLGAQFTATSMIGMIALAGIIVRNSILLVDFINQQLAQGMALEQAVIQSAAVRAKPIILTGIAAMTGAFFILDDPIFNGLAISLIFGILVSTLMTLILIPLLFFVLKKDEQKVNRA</sequence>
<dbReference type="SUPFAM" id="SSF82866">
    <property type="entry name" value="Multidrug efflux transporter AcrB transmembrane domain"/>
    <property type="match status" value="2"/>
</dbReference>
<dbReference type="Gene3D" id="3.30.2090.10">
    <property type="entry name" value="Multidrug efflux transporter AcrB TolC docking domain, DN and DC subdomains"/>
    <property type="match status" value="2"/>
</dbReference>
<keyword evidence="3" id="KW-1185">Reference proteome</keyword>
<evidence type="ECO:0000256" key="1">
    <source>
        <dbReference type="SAM" id="Phobius"/>
    </source>
</evidence>
<organism evidence="2 3">
    <name type="scientific">Oleispira antarctica RB-8</name>
    <dbReference type="NCBI Taxonomy" id="698738"/>
    <lineage>
        <taxon>Bacteria</taxon>
        <taxon>Pseudomonadati</taxon>
        <taxon>Pseudomonadota</taxon>
        <taxon>Gammaproteobacteria</taxon>
        <taxon>Oceanospirillales</taxon>
        <taxon>Oceanospirillaceae</taxon>
        <taxon>Oleispira</taxon>
    </lineage>
</organism>
<dbReference type="Gene3D" id="3.30.70.1320">
    <property type="entry name" value="Multidrug efflux transporter AcrB pore domain like"/>
    <property type="match status" value="1"/>
</dbReference>
<feature type="transmembrane region" description="Helical" evidence="1">
    <location>
        <begin position="1068"/>
        <end position="1090"/>
    </location>
</feature>
<dbReference type="PANTHER" id="PTHR32063:SF16">
    <property type="entry name" value="CATION EFFLUX SYSTEM (ACRB_ACRD_ACRF FAMILY)"/>
    <property type="match status" value="1"/>
</dbReference>
<gene>
    <name evidence="2" type="ORF">OLEAN_C30680</name>
</gene>
<keyword evidence="1" id="KW-0472">Membrane</keyword>
<dbReference type="OrthoDB" id="9757904at2"/>
<feature type="transmembrane region" description="Helical" evidence="1">
    <location>
        <begin position="21"/>
        <end position="42"/>
    </location>
</feature>
<dbReference type="KEGG" id="oai:OLEAN_C30680"/>
<dbReference type="Gene3D" id="3.30.70.1440">
    <property type="entry name" value="Multidrug efflux transporter AcrB pore domain"/>
    <property type="match status" value="1"/>
</dbReference>
<dbReference type="GO" id="GO:0005886">
    <property type="term" value="C:plasma membrane"/>
    <property type="evidence" value="ECO:0007669"/>
    <property type="project" value="TreeGrafter"/>
</dbReference>
<feature type="transmembrane region" description="Helical" evidence="1">
    <location>
        <begin position="941"/>
        <end position="959"/>
    </location>
</feature>
<reference evidence="2 3" key="1">
    <citation type="journal article" date="2013" name="Nat. Commun.">
        <title>Genome sequence and functional genomic analysis of the oil-degrading bacterium Oleispira antarctica.</title>
        <authorList>
            <person name="Kube M."/>
            <person name="Chernikova T.N."/>
            <person name="Al-Ramahi Y."/>
            <person name="Beloqui A."/>
            <person name="Lopez-Cortez N."/>
            <person name="Guazzaroni M.E."/>
            <person name="Heipieper H.J."/>
            <person name="Klages S."/>
            <person name="Kotsyurbenko O.R."/>
            <person name="Langer I."/>
            <person name="Nechitaylo T.Y."/>
            <person name="Lunsdorf H."/>
            <person name="Fernandez M."/>
            <person name="Juarez S."/>
            <person name="Ciordia S."/>
            <person name="Singer A."/>
            <person name="Kagan O."/>
            <person name="Egorova O."/>
            <person name="Petit P.A."/>
            <person name="Stogios P."/>
            <person name="Kim Y."/>
            <person name="Tchigvintsev A."/>
            <person name="Flick R."/>
            <person name="Denaro R."/>
            <person name="Genovese M."/>
            <person name="Albar J.P."/>
            <person name="Reva O.N."/>
            <person name="Martinez-Gomariz M."/>
            <person name="Tran H."/>
            <person name="Ferrer M."/>
            <person name="Savchenko A."/>
            <person name="Yakunin A.F."/>
            <person name="Yakimov M.M."/>
            <person name="Golyshina O.V."/>
            <person name="Reinhardt R."/>
            <person name="Golyshin P.N."/>
        </authorList>
    </citation>
    <scope>NUCLEOTIDE SEQUENCE [LARGE SCALE GENOMIC DNA]</scope>
</reference>
<dbReference type="Gene3D" id="1.20.1640.10">
    <property type="entry name" value="Multidrug efflux transporter AcrB transmembrane domain"/>
    <property type="match status" value="2"/>
</dbReference>
<dbReference type="GO" id="GO:0042910">
    <property type="term" value="F:xenobiotic transmembrane transporter activity"/>
    <property type="evidence" value="ECO:0007669"/>
    <property type="project" value="TreeGrafter"/>
</dbReference>
<dbReference type="SUPFAM" id="SSF82693">
    <property type="entry name" value="Multidrug efflux transporter AcrB pore domain, PN1, PN2, PC1 and PC2 subdomains"/>
    <property type="match status" value="3"/>
</dbReference>
<protein>
    <submittedName>
        <fullName evidence="2">Hypothetical acriflavin resistance protein</fullName>
    </submittedName>
</protein>
<feature type="transmembrane region" description="Helical" evidence="1">
    <location>
        <begin position="468"/>
        <end position="492"/>
    </location>
</feature>
<dbReference type="PATRIC" id="fig|698738.3.peg.3190"/>
<dbReference type="STRING" id="698738.OLEAN_C30680"/>
<keyword evidence="1" id="KW-0812">Transmembrane</keyword>
<keyword evidence="1" id="KW-1133">Transmembrane helix</keyword>
<feature type="transmembrane region" description="Helical" evidence="1">
    <location>
        <begin position="1034"/>
        <end position="1056"/>
    </location>
</feature>
<feature type="transmembrane region" description="Helical" evidence="1">
    <location>
        <begin position="580"/>
        <end position="603"/>
    </location>
</feature>
<dbReference type="InterPro" id="IPR001036">
    <property type="entry name" value="Acrflvin-R"/>
</dbReference>
<evidence type="ECO:0000313" key="3">
    <source>
        <dbReference type="Proteomes" id="UP000032749"/>
    </source>
</evidence>
<feature type="transmembrane region" description="Helical" evidence="1">
    <location>
        <begin position="992"/>
        <end position="1013"/>
    </location>
</feature>
<feature type="transmembrane region" description="Helical" evidence="1">
    <location>
        <begin position="396"/>
        <end position="418"/>
    </location>
</feature>
<dbReference type="EMBL" id="FO203512">
    <property type="protein sequence ID" value="CCK77244.1"/>
    <property type="molecule type" value="Genomic_DNA"/>
</dbReference>
<evidence type="ECO:0000313" key="2">
    <source>
        <dbReference type="EMBL" id="CCK77244.1"/>
    </source>
</evidence>
<dbReference type="Proteomes" id="UP000032749">
    <property type="component" value="Chromosome"/>
</dbReference>
<feature type="transmembrane region" description="Helical" evidence="1">
    <location>
        <begin position="372"/>
        <end position="389"/>
    </location>
</feature>
<dbReference type="PANTHER" id="PTHR32063">
    <property type="match status" value="1"/>
</dbReference>
<feature type="transmembrane region" description="Helical" evidence="1">
    <location>
        <begin position="504"/>
        <end position="528"/>
    </location>
</feature>
<name>R4YUY2_OLEAN</name>
<dbReference type="SUPFAM" id="SSF82714">
    <property type="entry name" value="Multidrug efflux transporter AcrB TolC docking domain, DN and DC subdomains"/>
    <property type="match status" value="2"/>
</dbReference>
<dbReference type="PRINTS" id="PR00702">
    <property type="entry name" value="ACRIFLAVINRP"/>
</dbReference>
<feature type="transmembrane region" description="Helical" evidence="1">
    <location>
        <begin position="424"/>
        <end position="447"/>
    </location>
</feature>
<accession>R4YUY2</accession>
<dbReference type="HOGENOM" id="CLU_002755_1_2_6"/>
<dbReference type="InterPro" id="IPR027463">
    <property type="entry name" value="AcrB_DN_DC_subdom"/>
</dbReference>
<proteinExistence type="predicted"/>